<protein>
    <submittedName>
        <fullName evidence="2">Uncharacterized protein</fullName>
    </submittedName>
</protein>
<feature type="transmembrane region" description="Helical" evidence="1">
    <location>
        <begin position="30"/>
        <end position="51"/>
    </location>
</feature>
<evidence type="ECO:0000256" key="1">
    <source>
        <dbReference type="SAM" id="Phobius"/>
    </source>
</evidence>
<accession>A0A177DLT6</accession>
<name>A0A177DLT6_ALTAL</name>
<evidence type="ECO:0000313" key="3">
    <source>
        <dbReference type="Proteomes" id="UP000077248"/>
    </source>
</evidence>
<dbReference type="VEuPathDB" id="FungiDB:CC77DRAFT_80145"/>
<evidence type="ECO:0000313" key="2">
    <source>
        <dbReference type="EMBL" id="OAG20763.1"/>
    </source>
</evidence>
<dbReference type="AlphaFoldDB" id="A0A177DLT6"/>
<sequence>MALSNIFKRLSATPDSRFARITTNDHSAKLWVVTLLSTIYAMLVLAIRLGFTKWRKYGFDDLVVTIAHLVALSMWGSIFTSLRNGLGKSYVLLDDTEMSQAQQGIDCSHDYYKFGSDLGPDWGGGFCHRLSSRKPCTETWRQTL</sequence>
<keyword evidence="1" id="KW-1133">Transmembrane helix</keyword>
<proteinExistence type="predicted"/>
<gene>
    <name evidence="2" type="ORF">CC77DRAFT_80145</name>
</gene>
<dbReference type="KEGG" id="aalt:CC77DRAFT_80145"/>
<keyword evidence="1" id="KW-0812">Transmembrane</keyword>
<dbReference type="RefSeq" id="XP_018386184.1">
    <property type="nucleotide sequence ID" value="XM_018533248.1"/>
</dbReference>
<dbReference type="Proteomes" id="UP000077248">
    <property type="component" value="Unassembled WGS sequence"/>
</dbReference>
<feature type="transmembrane region" description="Helical" evidence="1">
    <location>
        <begin position="63"/>
        <end position="82"/>
    </location>
</feature>
<organism evidence="2 3">
    <name type="scientific">Alternaria alternata</name>
    <name type="common">Alternaria rot fungus</name>
    <name type="synonym">Torula alternata</name>
    <dbReference type="NCBI Taxonomy" id="5599"/>
    <lineage>
        <taxon>Eukaryota</taxon>
        <taxon>Fungi</taxon>
        <taxon>Dikarya</taxon>
        <taxon>Ascomycota</taxon>
        <taxon>Pezizomycotina</taxon>
        <taxon>Dothideomycetes</taxon>
        <taxon>Pleosporomycetidae</taxon>
        <taxon>Pleosporales</taxon>
        <taxon>Pleosporineae</taxon>
        <taxon>Pleosporaceae</taxon>
        <taxon>Alternaria</taxon>
        <taxon>Alternaria sect. Alternaria</taxon>
        <taxon>Alternaria alternata complex</taxon>
    </lineage>
</organism>
<keyword evidence="1" id="KW-0472">Membrane</keyword>
<keyword evidence="3" id="KW-1185">Reference proteome</keyword>
<dbReference type="GeneID" id="29118842"/>
<dbReference type="EMBL" id="KV441478">
    <property type="protein sequence ID" value="OAG20763.1"/>
    <property type="molecule type" value="Genomic_DNA"/>
</dbReference>
<reference evidence="2 3" key="1">
    <citation type="submission" date="2016-05" db="EMBL/GenBank/DDBJ databases">
        <title>Comparative analysis of secretome profiles of manganese(II)-oxidizing ascomycete fungi.</title>
        <authorList>
            <consortium name="DOE Joint Genome Institute"/>
            <person name="Zeiner C.A."/>
            <person name="Purvine S.O."/>
            <person name="Zink E.M."/>
            <person name="Wu S."/>
            <person name="Pasa-Tolic L."/>
            <person name="Chaput D.L."/>
            <person name="Haridas S."/>
            <person name="Grigoriev I.V."/>
            <person name="Santelli C.M."/>
            <person name="Hansel C.M."/>
        </authorList>
    </citation>
    <scope>NUCLEOTIDE SEQUENCE [LARGE SCALE GENOMIC DNA]</scope>
    <source>
        <strain evidence="2 3">SRC1lrK2f</strain>
    </source>
</reference>